<evidence type="ECO:0000313" key="2">
    <source>
        <dbReference type="Proteomes" id="UP001064048"/>
    </source>
</evidence>
<reference evidence="1 2" key="1">
    <citation type="journal article" date="2022" name="Genome Biol. Evol.">
        <title>The Spruce Budworm Genome: Reconstructing the Evolutionary History of Antifreeze Proteins.</title>
        <authorList>
            <person name="Beliveau C."/>
            <person name="Gagne P."/>
            <person name="Picq S."/>
            <person name="Vernygora O."/>
            <person name="Keeling C.I."/>
            <person name="Pinkney K."/>
            <person name="Doucet D."/>
            <person name="Wen F."/>
            <person name="Johnston J.S."/>
            <person name="Maaroufi H."/>
            <person name="Boyle B."/>
            <person name="Laroche J."/>
            <person name="Dewar K."/>
            <person name="Juretic N."/>
            <person name="Blackburn G."/>
            <person name="Nisole A."/>
            <person name="Brunet B."/>
            <person name="Brandao M."/>
            <person name="Lumley L."/>
            <person name="Duan J."/>
            <person name="Quan G."/>
            <person name="Lucarotti C.J."/>
            <person name="Roe A.D."/>
            <person name="Sperling F.A.H."/>
            <person name="Levesque R.C."/>
            <person name="Cusson M."/>
        </authorList>
    </citation>
    <scope>NUCLEOTIDE SEQUENCE [LARGE SCALE GENOMIC DNA]</scope>
    <source>
        <strain evidence="1">Glfc:IPQL:Cfum</strain>
    </source>
</reference>
<accession>A0ACC0JQG1</accession>
<gene>
    <name evidence="1" type="ORF">MSG28_005242</name>
</gene>
<comment type="caution">
    <text evidence="1">The sequence shown here is derived from an EMBL/GenBank/DDBJ whole genome shotgun (WGS) entry which is preliminary data.</text>
</comment>
<proteinExistence type="predicted"/>
<sequence length="99" mass="11008">MEFYAVLLFSVLISVINALYYGTVGEPGCLSFNGTCVEQCPEHMHRVDSECRSTPSQRTCDEPVATSMGIICDWSRCDCDFPFVLHSASGYCFAFEDCP</sequence>
<name>A0ACC0JQG1_CHOFU</name>
<dbReference type="Proteomes" id="UP001064048">
    <property type="component" value="Chromosome 8"/>
</dbReference>
<organism evidence="1 2">
    <name type="scientific">Choristoneura fumiferana</name>
    <name type="common">Spruce budworm moth</name>
    <name type="synonym">Archips fumiferana</name>
    <dbReference type="NCBI Taxonomy" id="7141"/>
    <lineage>
        <taxon>Eukaryota</taxon>
        <taxon>Metazoa</taxon>
        <taxon>Ecdysozoa</taxon>
        <taxon>Arthropoda</taxon>
        <taxon>Hexapoda</taxon>
        <taxon>Insecta</taxon>
        <taxon>Pterygota</taxon>
        <taxon>Neoptera</taxon>
        <taxon>Endopterygota</taxon>
        <taxon>Lepidoptera</taxon>
        <taxon>Glossata</taxon>
        <taxon>Ditrysia</taxon>
        <taxon>Tortricoidea</taxon>
        <taxon>Tortricidae</taxon>
        <taxon>Tortricinae</taxon>
        <taxon>Choristoneura</taxon>
    </lineage>
</organism>
<dbReference type="EMBL" id="CM046108">
    <property type="protein sequence ID" value="KAI8426395.1"/>
    <property type="molecule type" value="Genomic_DNA"/>
</dbReference>
<protein>
    <submittedName>
        <fullName evidence="1">Uncharacterized protein</fullName>
    </submittedName>
</protein>
<keyword evidence="2" id="KW-1185">Reference proteome</keyword>
<evidence type="ECO:0000313" key="1">
    <source>
        <dbReference type="EMBL" id="KAI8426395.1"/>
    </source>
</evidence>